<feature type="transmembrane region" description="Helical" evidence="2">
    <location>
        <begin position="145"/>
        <end position="167"/>
    </location>
</feature>
<dbReference type="AlphaFoldDB" id="A0A6A5XGT2"/>
<evidence type="ECO:0000256" key="2">
    <source>
        <dbReference type="SAM" id="Phobius"/>
    </source>
</evidence>
<name>A0A6A5XGT2_9PLEO</name>
<keyword evidence="2" id="KW-1133">Transmembrane helix</keyword>
<feature type="transmembrane region" description="Helical" evidence="2">
    <location>
        <begin position="371"/>
        <end position="389"/>
    </location>
</feature>
<proteinExistence type="predicted"/>
<sequence length="621" mass="69568">MGQCANLNCTPRSEVVATTDIAGNGVLYAFIISAILTIAAIAFAYISDSLPESYLNEVDRAVISAVQSILPSRETLHRLWTKLKPFLTFGRPASSEPRMLTRMERQEAVTRFVLALSDQQLATGLAILIASLANQCTLTVYEFELAFALAWFSSTTHLATLDVLRVYFHHHQVVRNWRVFGMIALLILLLYSLVMSVGSVDETLPVQCTYRYFGYDGIRSTNPLSVYLIIASVLVPLILVWSYIVRIYWCYRVLDGKASTLERIVFNMKSRSLRRKFRPSKSEKEALLNEAVLERRAIVRRRHLERIGSTRGIVRQWHIQSRASKEYNGSFLSFGPLVIFMVAFGFSQLYVTRWDPNVPVTIDEAMSFGQIMPLFLLVLPIFAAAEIYYEVKGGGHVETSVDDNPDTNEGYAFPSFIPPYRRASLVSSSGADDDREFSQLLKLSELYDEELPHIKRLFYLEAKTISLRTASATTCEEHKAALESQAAILSRFYALQHMETSLAPSFLRASVEFLVNSGCSLAFGILINIDDPRATGTITSVVILACYLVNEGINLSFDVKDAWLPVTAGEYERVLLEVRRREGERGGCDDSPDANTPVLPIVDPGSGKKEAIMHGETTEKK</sequence>
<evidence type="ECO:0000256" key="1">
    <source>
        <dbReference type="SAM" id="MobiDB-lite"/>
    </source>
</evidence>
<reference evidence="3" key="1">
    <citation type="journal article" date="2020" name="Stud. Mycol.">
        <title>101 Dothideomycetes genomes: a test case for predicting lifestyles and emergence of pathogens.</title>
        <authorList>
            <person name="Haridas S."/>
            <person name="Albert R."/>
            <person name="Binder M."/>
            <person name="Bloem J."/>
            <person name="Labutti K."/>
            <person name="Salamov A."/>
            <person name="Andreopoulos B."/>
            <person name="Baker S."/>
            <person name="Barry K."/>
            <person name="Bills G."/>
            <person name="Bluhm B."/>
            <person name="Cannon C."/>
            <person name="Castanera R."/>
            <person name="Culley D."/>
            <person name="Daum C."/>
            <person name="Ezra D."/>
            <person name="Gonzalez J."/>
            <person name="Henrissat B."/>
            <person name="Kuo A."/>
            <person name="Liang C."/>
            <person name="Lipzen A."/>
            <person name="Lutzoni F."/>
            <person name="Magnuson J."/>
            <person name="Mondo S."/>
            <person name="Nolan M."/>
            <person name="Ohm R."/>
            <person name="Pangilinan J."/>
            <person name="Park H.-J."/>
            <person name="Ramirez L."/>
            <person name="Alfaro M."/>
            <person name="Sun H."/>
            <person name="Tritt A."/>
            <person name="Yoshinaga Y."/>
            <person name="Zwiers L.-H."/>
            <person name="Turgeon B."/>
            <person name="Goodwin S."/>
            <person name="Spatafora J."/>
            <person name="Crous P."/>
            <person name="Grigoriev I."/>
        </authorList>
    </citation>
    <scope>NUCLEOTIDE SEQUENCE</scope>
    <source>
        <strain evidence="3">CBS 175.79</strain>
    </source>
</reference>
<dbReference type="PANTHER" id="PTHR37577">
    <property type="entry name" value="INTEGRAL MEMBRANE PROTEIN"/>
    <property type="match status" value="1"/>
</dbReference>
<dbReference type="PANTHER" id="PTHR37577:SF1">
    <property type="entry name" value="INTEGRAL MEMBRANE PROTEIN"/>
    <property type="match status" value="1"/>
</dbReference>
<evidence type="ECO:0000313" key="4">
    <source>
        <dbReference type="Proteomes" id="UP000799778"/>
    </source>
</evidence>
<feature type="transmembrane region" description="Helical" evidence="2">
    <location>
        <begin position="179"/>
        <end position="197"/>
    </location>
</feature>
<feature type="compositionally biased region" description="Basic and acidic residues" evidence="1">
    <location>
        <begin position="606"/>
        <end position="621"/>
    </location>
</feature>
<accession>A0A6A5XGT2</accession>
<keyword evidence="4" id="KW-1185">Reference proteome</keyword>
<dbReference type="EMBL" id="ML978073">
    <property type="protein sequence ID" value="KAF2012047.1"/>
    <property type="molecule type" value="Genomic_DNA"/>
</dbReference>
<feature type="transmembrane region" description="Helical" evidence="2">
    <location>
        <begin position="224"/>
        <end position="244"/>
    </location>
</feature>
<dbReference type="InterPro" id="IPR053018">
    <property type="entry name" value="Elsinochrome_Biosynth-Asso"/>
</dbReference>
<feature type="transmembrane region" description="Helical" evidence="2">
    <location>
        <begin position="26"/>
        <end position="46"/>
    </location>
</feature>
<organism evidence="3 4">
    <name type="scientific">Aaosphaeria arxii CBS 175.79</name>
    <dbReference type="NCBI Taxonomy" id="1450172"/>
    <lineage>
        <taxon>Eukaryota</taxon>
        <taxon>Fungi</taxon>
        <taxon>Dikarya</taxon>
        <taxon>Ascomycota</taxon>
        <taxon>Pezizomycotina</taxon>
        <taxon>Dothideomycetes</taxon>
        <taxon>Pleosporomycetidae</taxon>
        <taxon>Pleosporales</taxon>
        <taxon>Pleosporales incertae sedis</taxon>
        <taxon>Aaosphaeria</taxon>
    </lineage>
</organism>
<dbReference type="GeneID" id="54286240"/>
<keyword evidence="2" id="KW-0472">Membrane</keyword>
<dbReference type="Proteomes" id="UP000799778">
    <property type="component" value="Unassembled WGS sequence"/>
</dbReference>
<feature type="transmembrane region" description="Helical" evidence="2">
    <location>
        <begin position="331"/>
        <end position="351"/>
    </location>
</feature>
<gene>
    <name evidence="3" type="ORF">BU24DRAFT_425870</name>
</gene>
<keyword evidence="2" id="KW-0812">Transmembrane</keyword>
<dbReference type="RefSeq" id="XP_033380386.1">
    <property type="nucleotide sequence ID" value="XM_033528843.1"/>
</dbReference>
<feature type="region of interest" description="Disordered" evidence="1">
    <location>
        <begin position="584"/>
        <end position="621"/>
    </location>
</feature>
<protein>
    <submittedName>
        <fullName evidence="3">Uncharacterized protein</fullName>
    </submittedName>
</protein>
<evidence type="ECO:0000313" key="3">
    <source>
        <dbReference type="EMBL" id="KAF2012047.1"/>
    </source>
</evidence>
<dbReference type="OrthoDB" id="5427664at2759"/>